<accession>A0ABN1LF44</accession>
<dbReference type="SUPFAM" id="SSF46458">
    <property type="entry name" value="Globin-like"/>
    <property type="match status" value="1"/>
</dbReference>
<dbReference type="InterPro" id="IPR009050">
    <property type="entry name" value="Globin-like_sf"/>
</dbReference>
<keyword evidence="1" id="KW-0479">Metal-binding</keyword>
<dbReference type="PROSITE" id="PS01033">
    <property type="entry name" value="GLOBIN"/>
    <property type="match status" value="1"/>
</dbReference>
<sequence length="140" mass="16330">MNILTLEEKQQITLSFSLLKNAKTNIAKSFYDNLFEMAPLVKPMFTSERETIENHFYELINSAVDNINNFSAIRPHLFDLGYQHKAYGVREHHFTVVKAAFILSIQYNLKGQFHDALEVAWSKYFDELSQVMIEGLRSHK</sequence>
<dbReference type="Pfam" id="PF00042">
    <property type="entry name" value="Globin"/>
    <property type="match status" value="1"/>
</dbReference>
<name>A0ABN1LF44_9ALTE</name>
<keyword evidence="1" id="KW-0561">Oxygen transport</keyword>
<proteinExistence type="inferred from homology"/>
<comment type="similarity">
    <text evidence="1">Belongs to the globin family.</text>
</comment>
<evidence type="ECO:0000313" key="3">
    <source>
        <dbReference type="EMBL" id="GAA0854094.1"/>
    </source>
</evidence>
<keyword evidence="1" id="KW-0813">Transport</keyword>
<dbReference type="PANTHER" id="PTHR43396">
    <property type="entry name" value="FLAVOHEMOPROTEIN"/>
    <property type="match status" value="1"/>
</dbReference>
<evidence type="ECO:0000256" key="1">
    <source>
        <dbReference type="RuleBase" id="RU000356"/>
    </source>
</evidence>
<evidence type="ECO:0000313" key="4">
    <source>
        <dbReference type="Proteomes" id="UP001500359"/>
    </source>
</evidence>
<keyword evidence="1" id="KW-0408">Iron</keyword>
<protein>
    <recommendedName>
        <fullName evidence="2">Globin domain-containing protein</fullName>
    </recommendedName>
</protein>
<dbReference type="PANTHER" id="PTHR43396:SF6">
    <property type="entry name" value="ABL201WP"/>
    <property type="match status" value="1"/>
</dbReference>
<dbReference type="EMBL" id="BAAAFD010000002">
    <property type="protein sequence ID" value="GAA0854094.1"/>
    <property type="molecule type" value="Genomic_DNA"/>
</dbReference>
<comment type="caution">
    <text evidence="3">The sequence shown here is derived from an EMBL/GenBank/DDBJ whole genome shotgun (WGS) entry which is preliminary data.</text>
</comment>
<dbReference type="InterPro" id="IPR000971">
    <property type="entry name" value="Globin"/>
</dbReference>
<dbReference type="RefSeq" id="WP_343856898.1">
    <property type="nucleotide sequence ID" value="NZ_BAAAFD010000002.1"/>
</dbReference>
<keyword evidence="4" id="KW-1185">Reference proteome</keyword>
<dbReference type="Gene3D" id="1.10.490.10">
    <property type="entry name" value="Globins"/>
    <property type="match status" value="1"/>
</dbReference>
<dbReference type="Proteomes" id="UP001500359">
    <property type="component" value="Unassembled WGS sequence"/>
</dbReference>
<feature type="domain" description="Globin" evidence="2">
    <location>
        <begin position="3"/>
        <end position="137"/>
    </location>
</feature>
<organism evidence="3 4">
    <name type="scientific">Aliiglaciecola litoralis</name>
    <dbReference type="NCBI Taxonomy" id="582857"/>
    <lineage>
        <taxon>Bacteria</taxon>
        <taxon>Pseudomonadati</taxon>
        <taxon>Pseudomonadota</taxon>
        <taxon>Gammaproteobacteria</taxon>
        <taxon>Alteromonadales</taxon>
        <taxon>Alteromonadaceae</taxon>
        <taxon>Aliiglaciecola</taxon>
    </lineage>
</organism>
<evidence type="ECO:0000259" key="2">
    <source>
        <dbReference type="PROSITE" id="PS01033"/>
    </source>
</evidence>
<dbReference type="InterPro" id="IPR012292">
    <property type="entry name" value="Globin/Proto"/>
</dbReference>
<keyword evidence="1" id="KW-0349">Heme</keyword>
<gene>
    <name evidence="3" type="ORF">GCM10009114_08680</name>
</gene>
<reference evidence="3 4" key="1">
    <citation type="journal article" date="2019" name="Int. J. Syst. Evol. Microbiol.">
        <title>The Global Catalogue of Microorganisms (GCM) 10K type strain sequencing project: providing services to taxonomists for standard genome sequencing and annotation.</title>
        <authorList>
            <consortium name="The Broad Institute Genomics Platform"/>
            <consortium name="The Broad Institute Genome Sequencing Center for Infectious Disease"/>
            <person name="Wu L."/>
            <person name="Ma J."/>
        </authorList>
    </citation>
    <scope>NUCLEOTIDE SEQUENCE [LARGE SCALE GENOMIC DNA]</scope>
    <source>
        <strain evidence="3 4">JCM 15896</strain>
    </source>
</reference>